<organism evidence="2 3">
    <name type="scientific">Gaiella occulta</name>
    <dbReference type="NCBI Taxonomy" id="1002870"/>
    <lineage>
        <taxon>Bacteria</taxon>
        <taxon>Bacillati</taxon>
        <taxon>Actinomycetota</taxon>
        <taxon>Thermoleophilia</taxon>
        <taxon>Gaiellales</taxon>
        <taxon>Gaiellaceae</taxon>
        <taxon>Gaiella</taxon>
    </lineage>
</organism>
<dbReference type="AlphaFoldDB" id="A0A7M2YW24"/>
<dbReference type="EMBL" id="QQZY01000006">
    <property type="protein sequence ID" value="RDI73930.1"/>
    <property type="molecule type" value="Genomic_DNA"/>
</dbReference>
<dbReference type="RefSeq" id="WP_114796899.1">
    <property type="nucleotide sequence ID" value="NZ_QQZY01000006.1"/>
</dbReference>
<dbReference type="Pfam" id="PF00480">
    <property type="entry name" value="ROK"/>
    <property type="match status" value="1"/>
</dbReference>
<reference evidence="3" key="2">
    <citation type="journal article" date="2019" name="MicrobiologyOpen">
        <title>High-quality draft genome sequence of Gaiella occulta isolated from a 150 meter deep mineral water borehole and comparison with the genome sequences of other deep-branching lineages of the phylum Actinobacteria.</title>
        <authorList>
            <person name="Severino R."/>
            <person name="Froufe H.J.C."/>
            <person name="Barroso C."/>
            <person name="Albuquerque L."/>
            <person name="Lobo-da-Cunha A."/>
            <person name="da Costa M.S."/>
            <person name="Egas C."/>
        </authorList>
    </citation>
    <scope>NUCLEOTIDE SEQUENCE [LARGE SCALE GENOMIC DNA]</scope>
    <source>
        <strain evidence="3">F2-233</strain>
    </source>
</reference>
<evidence type="ECO:0000256" key="1">
    <source>
        <dbReference type="ARBA" id="ARBA00006479"/>
    </source>
</evidence>
<comment type="caution">
    <text evidence="2">The sequence shown here is derived from an EMBL/GenBank/DDBJ whole genome shotgun (WGS) entry which is preliminary data.</text>
</comment>
<dbReference type="OrthoDB" id="9810372at2"/>
<proteinExistence type="inferred from homology"/>
<dbReference type="PANTHER" id="PTHR18964">
    <property type="entry name" value="ROK (REPRESSOR, ORF, KINASE) FAMILY"/>
    <property type="match status" value="1"/>
</dbReference>
<evidence type="ECO:0000313" key="3">
    <source>
        <dbReference type="Proteomes" id="UP000254134"/>
    </source>
</evidence>
<dbReference type="InterPro" id="IPR000600">
    <property type="entry name" value="ROK"/>
</dbReference>
<keyword evidence="2" id="KW-0418">Kinase</keyword>
<comment type="similarity">
    <text evidence="1">Belongs to the ROK (NagC/XylR) family.</text>
</comment>
<dbReference type="Gene3D" id="3.30.420.40">
    <property type="match status" value="2"/>
</dbReference>
<keyword evidence="3" id="KW-1185">Reference proteome</keyword>
<name>A0A7M2YW24_9ACTN</name>
<keyword evidence="2" id="KW-0808">Transferase</keyword>
<sequence length="301" mass="30570">MHEDHVIGVDLGGTKILAGLVGRDGSIGRTIEIPTPDGPQQEVLAAIDATVEDLLADGAAAIGYGVPLNIDRRTGIALRATNLPLHDVHFPNRARERYGLPAGVENDANAAALAEWRLGAGRGVSDLVMLTLGTGVGGGLVLDGRLYRGWAELGHIVVVADGEPCQGSCHGRGHLEAVASGLAADRAAAALYGPGAAAPELVRRAHAGEAAAIEALGRIGHLLGVAIGSLVNVFDPDVVVIGGGFGAAAGELVLGPAREAARREAIQPADETLRIVEARLGEDAGLIGAGLVGFEALDGER</sequence>
<accession>A0A7M2YW24</accession>
<protein>
    <submittedName>
        <fullName evidence="2">Transcriptional regulator/sugar kinase</fullName>
    </submittedName>
</protein>
<dbReference type="PANTHER" id="PTHR18964:SF173">
    <property type="entry name" value="GLUCOKINASE"/>
    <property type="match status" value="1"/>
</dbReference>
<dbReference type="SUPFAM" id="SSF53067">
    <property type="entry name" value="Actin-like ATPase domain"/>
    <property type="match status" value="1"/>
</dbReference>
<dbReference type="GO" id="GO:0016301">
    <property type="term" value="F:kinase activity"/>
    <property type="evidence" value="ECO:0007669"/>
    <property type="project" value="UniProtKB-KW"/>
</dbReference>
<reference evidence="2 3" key="1">
    <citation type="submission" date="2018-07" db="EMBL/GenBank/DDBJ databases">
        <title>High-quality-draft genome sequence of Gaiella occulta.</title>
        <authorList>
            <person name="Severino R."/>
            <person name="Froufe H.J.C."/>
            <person name="Rainey F.A."/>
            <person name="Barroso C."/>
            <person name="Albuquerque L."/>
            <person name="Lobo-Da-Cunha A."/>
            <person name="Da Costa M.S."/>
            <person name="Egas C."/>
        </authorList>
    </citation>
    <scope>NUCLEOTIDE SEQUENCE [LARGE SCALE GENOMIC DNA]</scope>
    <source>
        <strain evidence="2 3">F2-233</strain>
    </source>
</reference>
<dbReference type="InterPro" id="IPR043129">
    <property type="entry name" value="ATPase_NBD"/>
</dbReference>
<dbReference type="Proteomes" id="UP000254134">
    <property type="component" value="Unassembled WGS sequence"/>
</dbReference>
<gene>
    <name evidence="2" type="ORF">Gocc_2494</name>
</gene>
<evidence type="ECO:0000313" key="2">
    <source>
        <dbReference type="EMBL" id="RDI73930.1"/>
    </source>
</evidence>